<comment type="caution">
    <text evidence="1">The sequence shown here is derived from an EMBL/GenBank/DDBJ whole genome shotgun (WGS) entry which is preliminary data.</text>
</comment>
<evidence type="ECO:0000313" key="2">
    <source>
        <dbReference type="Proteomes" id="UP000789920"/>
    </source>
</evidence>
<evidence type="ECO:0000313" key="1">
    <source>
        <dbReference type="EMBL" id="CAG8824360.1"/>
    </source>
</evidence>
<accession>A0ACA9S496</accession>
<organism evidence="1 2">
    <name type="scientific">Racocetra persica</name>
    <dbReference type="NCBI Taxonomy" id="160502"/>
    <lineage>
        <taxon>Eukaryota</taxon>
        <taxon>Fungi</taxon>
        <taxon>Fungi incertae sedis</taxon>
        <taxon>Mucoromycota</taxon>
        <taxon>Glomeromycotina</taxon>
        <taxon>Glomeromycetes</taxon>
        <taxon>Diversisporales</taxon>
        <taxon>Gigasporaceae</taxon>
        <taxon>Racocetra</taxon>
    </lineage>
</organism>
<name>A0ACA9S496_9GLOM</name>
<feature type="non-terminal residue" evidence="1">
    <location>
        <position position="277"/>
    </location>
</feature>
<feature type="non-terminal residue" evidence="1">
    <location>
        <position position="1"/>
    </location>
</feature>
<gene>
    <name evidence="1" type="ORF">RPERSI_LOCUS26224</name>
</gene>
<keyword evidence="2" id="KW-1185">Reference proteome</keyword>
<dbReference type="EMBL" id="CAJVQC010088851">
    <property type="protein sequence ID" value="CAG8824360.1"/>
    <property type="molecule type" value="Genomic_DNA"/>
</dbReference>
<proteinExistence type="predicted"/>
<protein>
    <submittedName>
        <fullName evidence="1">25849_t:CDS:1</fullName>
    </submittedName>
</protein>
<reference evidence="1" key="1">
    <citation type="submission" date="2021-06" db="EMBL/GenBank/DDBJ databases">
        <authorList>
            <person name="Kallberg Y."/>
            <person name="Tangrot J."/>
            <person name="Rosling A."/>
        </authorList>
    </citation>
    <scope>NUCLEOTIDE SEQUENCE</scope>
    <source>
        <strain evidence="1">MA461A</strain>
    </source>
</reference>
<dbReference type="Proteomes" id="UP000789920">
    <property type="component" value="Unassembled WGS sequence"/>
</dbReference>
<sequence>HHTNVVYQTNTVYQTIDNTDYKRIHELENQLSEMTKNRNEWKANSEEWKKHANEIEEQLKECEKHKKEVENKINEIITTHLNINITEAEKLTTIGKLDTILNTIKQEVKECLRLLGIFFQTGDSLMSILKKLVKACEEIGITGPVQEILLRYLKMLDPKTKINDPKSFNGKLGYRSMDALVKACYENSRDILNKERFENRPEISFVRKLMRCHYYIVGKSNLLSVKTIANNLFKVTDLESEKMFNRKIWKNIIKKEYDSFPTFNPKHNYINVLLKDA</sequence>